<evidence type="ECO:0000259" key="4">
    <source>
        <dbReference type="Pfam" id="PF00703"/>
    </source>
</evidence>
<dbReference type="Pfam" id="PF02836">
    <property type="entry name" value="Glyco_hydro_2_C"/>
    <property type="match status" value="1"/>
</dbReference>
<evidence type="ECO:0000259" key="5">
    <source>
        <dbReference type="Pfam" id="PF02836"/>
    </source>
</evidence>
<dbReference type="InterPro" id="IPR006102">
    <property type="entry name" value="Ig-like_GH2"/>
</dbReference>
<dbReference type="InterPro" id="IPR017853">
    <property type="entry name" value="GH"/>
</dbReference>
<dbReference type="InterPro" id="IPR008979">
    <property type="entry name" value="Galactose-bd-like_sf"/>
</dbReference>
<dbReference type="Pfam" id="PF00703">
    <property type="entry name" value="Glyco_hydro_2"/>
    <property type="match status" value="1"/>
</dbReference>
<keyword evidence="2 7" id="KW-0378">Hydrolase</keyword>
<proteinExistence type="inferred from homology"/>
<dbReference type="InterPro" id="IPR036156">
    <property type="entry name" value="Beta-gal/glucu_dom_sf"/>
</dbReference>
<dbReference type="GO" id="GO:0005975">
    <property type="term" value="P:carbohydrate metabolic process"/>
    <property type="evidence" value="ECO:0007669"/>
    <property type="project" value="InterPro"/>
</dbReference>
<keyword evidence="3 7" id="KW-0326">Glycosidase</keyword>
<evidence type="ECO:0000313" key="7">
    <source>
        <dbReference type="EMBL" id="KAA6352353.1"/>
    </source>
</evidence>
<dbReference type="GO" id="GO:0004565">
    <property type="term" value="F:beta-galactosidase activity"/>
    <property type="evidence" value="ECO:0007669"/>
    <property type="project" value="UniProtKB-EC"/>
</dbReference>
<dbReference type="InterPro" id="IPR006103">
    <property type="entry name" value="Glyco_hydro_2_cat"/>
</dbReference>
<name>A0A5J4T3S3_9ZZZZ</name>
<dbReference type="PANTHER" id="PTHR42732:SF2">
    <property type="entry name" value="BETA-MANNOSIDASE"/>
    <property type="match status" value="1"/>
</dbReference>
<dbReference type="AlphaFoldDB" id="A0A5J4T3S3"/>
<reference evidence="7" key="1">
    <citation type="submission" date="2019-03" db="EMBL/GenBank/DDBJ databases">
        <title>Single cell metagenomics reveals metabolic interactions within the superorganism composed of flagellate Streblomastix strix and complex community of Bacteroidetes bacteria on its surface.</title>
        <authorList>
            <person name="Treitli S.C."/>
            <person name="Kolisko M."/>
            <person name="Husnik F."/>
            <person name="Keeling P."/>
            <person name="Hampl V."/>
        </authorList>
    </citation>
    <scope>NUCLEOTIDE SEQUENCE</scope>
    <source>
        <strain evidence="7">STM</strain>
    </source>
</reference>
<dbReference type="Gene3D" id="3.20.20.80">
    <property type="entry name" value="Glycosidases"/>
    <property type="match status" value="1"/>
</dbReference>
<organism evidence="7">
    <name type="scientific">termite gut metagenome</name>
    <dbReference type="NCBI Taxonomy" id="433724"/>
    <lineage>
        <taxon>unclassified sequences</taxon>
        <taxon>metagenomes</taxon>
        <taxon>organismal metagenomes</taxon>
    </lineage>
</organism>
<dbReference type="EC" id="3.2.1.23" evidence="7"/>
<evidence type="ECO:0000259" key="6">
    <source>
        <dbReference type="Pfam" id="PF22666"/>
    </source>
</evidence>
<evidence type="ECO:0000256" key="1">
    <source>
        <dbReference type="ARBA" id="ARBA00007401"/>
    </source>
</evidence>
<dbReference type="InterPro" id="IPR051913">
    <property type="entry name" value="GH2_Domain-Containing"/>
</dbReference>
<dbReference type="InterPro" id="IPR054593">
    <property type="entry name" value="Beta-mannosidase-like_N2"/>
</dbReference>
<comment type="similarity">
    <text evidence="1">Belongs to the glycosyl hydrolase 2 family.</text>
</comment>
<dbReference type="Pfam" id="PF22666">
    <property type="entry name" value="Glyco_hydro_2_N2"/>
    <property type="match status" value="1"/>
</dbReference>
<comment type="caution">
    <text evidence="7">The sequence shown here is derived from an EMBL/GenBank/DDBJ whole genome shotgun (WGS) entry which is preliminary data.</text>
</comment>
<evidence type="ECO:0000256" key="2">
    <source>
        <dbReference type="ARBA" id="ARBA00022801"/>
    </source>
</evidence>
<feature type="domain" description="Beta-mannosidase-like galactose-binding" evidence="6">
    <location>
        <begin position="105"/>
        <end position="177"/>
    </location>
</feature>
<accession>A0A5J4T3S3</accession>
<evidence type="ECO:0000256" key="3">
    <source>
        <dbReference type="ARBA" id="ARBA00023295"/>
    </source>
</evidence>
<dbReference type="EMBL" id="SNRY01000003">
    <property type="protein sequence ID" value="KAA6352353.1"/>
    <property type="molecule type" value="Genomic_DNA"/>
</dbReference>
<feature type="domain" description="Glycoside hydrolase family 2 catalytic" evidence="5">
    <location>
        <begin position="358"/>
        <end position="495"/>
    </location>
</feature>
<feature type="domain" description="Glycoside hydrolase family 2 immunoglobulin-like beta-sandwich" evidence="4">
    <location>
        <begin position="220"/>
        <end position="315"/>
    </location>
</feature>
<dbReference type="Gene3D" id="2.60.120.260">
    <property type="entry name" value="Galactose-binding domain-like"/>
    <property type="match status" value="2"/>
</dbReference>
<dbReference type="SUPFAM" id="SSF51445">
    <property type="entry name" value="(Trans)glycosidases"/>
    <property type="match status" value="1"/>
</dbReference>
<dbReference type="InterPro" id="IPR013783">
    <property type="entry name" value="Ig-like_fold"/>
</dbReference>
<gene>
    <name evidence="7" type="ORF">EZS27_000303</name>
</gene>
<dbReference type="PANTHER" id="PTHR42732">
    <property type="entry name" value="BETA-GALACTOSIDASE"/>
    <property type="match status" value="1"/>
</dbReference>
<sequence>MKRIIITFFTLCLTSLLLVSAQGWQLKQARIMTPWADQVDPQNTLPEYPRPQMVRGNWINLNGLWDFTKVDFMAYNPTQSFSRKILVPFPMESAISGIRDTNHEKNKGKVFLYRRMFTLPSGTNSKNILLHFGAVDWKCQVYINGTQVGEHKGGFDPFHFDITSALDKSKKEQEVQVFVQDYQEYGGYPHGKQKINERAIWYTPVTGIWQTVWLEAVSNIHIDKLVINTDIDNQKMSVKVVSEKTGTSTKTNIKVFEGKKLIASKTNVNTGENIDVQIPNQKLWSPGSPFLYDIKIELVDNGKQVDAVDSYFGMRKINLGMQNGYPCIMLNNEYYFQYGFLDQGFWPDGIYTAPTDEALKFDIIKSKAFGMNMSRKHIKVEPARWYYHCDKLGLLVWQDIPNPGFGENGNLLGEQISIRDNFHNEMIRIMESLHNYPSIVQWTIYNESWGQPNERISQQGVDIARKQDSTRLISIASGWNDSEYGDIKDTHWYPEPNMLPNKANRRASVCGEYGGITLLIDNHRWIGGGNMKYTQTYNSEELKDRFIKYVNMIQDLQGSGLCAAVYTQLTDVEDEENGVITYDRKVVKVNDEQLKQIRSAIEKTYRLKPAITSVIPISQTYNIHNEWKYLPTNEPLKSDNWKDVTFVDSSWKTGEAGFGQGIHKEYLTNTKWNTPYIYLRKSVIFEEISTNDISKLKIYLFYDEDCDIYINGILAASTKGFVNRYVYLDINKEALATIQPGKTNLIAVKCKQTEGGQFIDLGFSLKD</sequence>
<dbReference type="SUPFAM" id="SSF49303">
    <property type="entry name" value="beta-Galactosidase/glucuronidase domain"/>
    <property type="match status" value="1"/>
</dbReference>
<protein>
    <submittedName>
        <fullName evidence="7">Evolved beta-galactosidase subunit alpha</fullName>
        <ecNumber evidence="7">3.2.1.23</ecNumber>
    </submittedName>
</protein>
<dbReference type="Gene3D" id="2.60.40.10">
    <property type="entry name" value="Immunoglobulins"/>
    <property type="match status" value="1"/>
</dbReference>
<dbReference type="SUPFAM" id="SSF49785">
    <property type="entry name" value="Galactose-binding domain-like"/>
    <property type="match status" value="2"/>
</dbReference>